<comment type="similarity">
    <text evidence="1">Belongs to the GST superfamily.</text>
</comment>
<keyword evidence="10" id="KW-1185">Reference proteome</keyword>
<dbReference type="SMART" id="SM01183">
    <property type="entry name" value="EF1G"/>
    <property type="match status" value="1"/>
</dbReference>
<evidence type="ECO:0000256" key="3">
    <source>
        <dbReference type="ARBA" id="ARBA00022917"/>
    </source>
</evidence>
<sequence length="405" mass="45526">MAFGKLYGLAENGRTLSILVAAKHNDLELELVQTQPNAAANTSAEYRKVQPLGKIPAFEGANGFTLSEAIAIAIYVTSQNEKTTLLGKTKQDYASIVRWMSFVNSDVLGRFAGWYRPLLGLDPYNKKTVDETAKAAKSALEVLEKHLTENTYLVGERITLADVFAASLLTRAFATVLDKEYRSSNPAVTRWFTTVVNQDSFKAVHQAKFADECIKYTAPKKEEKPKPKPAAPAAEEKPAEAPKPKHPLEALGRPTLITDDVKREYSNNDVRTVFMPWFWQNYKPEEYSLWTVDYKYDSELKLTFMANNLIGGFHARLEASRKYLFGCQGVYGANYACVIRGVFLVRGQEAAPAFSVGPDWESYEFKKLDHTSEADRKYIEDIWSWEAPVTVDGKTLEMVDGHVFK</sequence>
<feature type="compositionally biased region" description="Basic and acidic residues" evidence="5">
    <location>
        <begin position="234"/>
        <end position="248"/>
    </location>
</feature>
<dbReference type="Pfam" id="PF00043">
    <property type="entry name" value="GST_C"/>
    <property type="match status" value="1"/>
</dbReference>
<dbReference type="PANTHER" id="PTHR43986:SF1">
    <property type="entry name" value="ELONGATION FACTOR 1-GAMMA"/>
    <property type="match status" value="1"/>
</dbReference>
<dbReference type="CDD" id="cd03181">
    <property type="entry name" value="GST_C_EF1Bgamma_like"/>
    <property type="match status" value="1"/>
</dbReference>
<dbReference type="PANTHER" id="PTHR43986">
    <property type="entry name" value="ELONGATION FACTOR 1-GAMMA"/>
    <property type="match status" value="1"/>
</dbReference>
<dbReference type="FunFam" id="1.20.1050.10:FF:000006">
    <property type="entry name" value="Elongation factor 1 gamma"/>
    <property type="match status" value="1"/>
</dbReference>
<dbReference type="InterPro" id="IPR036282">
    <property type="entry name" value="Glutathione-S-Trfase_C_sf"/>
</dbReference>
<dbReference type="GO" id="GO:0005634">
    <property type="term" value="C:nucleus"/>
    <property type="evidence" value="ECO:0007669"/>
    <property type="project" value="TreeGrafter"/>
</dbReference>
<dbReference type="Gene3D" id="3.40.30.10">
    <property type="entry name" value="Glutaredoxin"/>
    <property type="match status" value="1"/>
</dbReference>
<keyword evidence="3 4" id="KW-0648">Protein biosynthesis</keyword>
<evidence type="ECO:0000256" key="4">
    <source>
        <dbReference type="PROSITE-ProRule" id="PRU00519"/>
    </source>
</evidence>
<dbReference type="Proteomes" id="UP001149165">
    <property type="component" value="Unassembled WGS sequence"/>
</dbReference>
<protein>
    <submittedName>
        <fullName evidence="9">Elongation factor 1-gamma 2</fullName>
    </submittedName>
</protein>
<dbReference type="SFLD" id="SFLDS00019">
    <property type="entry name" value="Glutathione_Transferase_(cytos"/>
    <property type="match status" value="1"/>
</dbReference>
<dbReference type="InterPro" id="IPR050802">
    <property type="entry name" value="EF-GSTs"/>
</dbReference>
<evidence type="ECO:0000259" key="8">
    <source>
        <dbReference type="PROSITE" id="PS50405"/>
    </source>
</evidence>
<gene>
    <name evidence="9" type="ORF">N7456_004334</name>
</gene>
<feature type="domain" description="GST N-terminal" evidence="7">
    <location>
        <begin position="2"/>
        <end position="84"/>
    </location>
</feature>
<dbReference type="InterPro" id="IPR001662">
    <property type="entry name" value="EF1B_G_C"/>
</dbReference>
<comment type="caution">
    <text evidence="9">The sequence shown here is derived from an EMBL/GenBank/DDBJ whole genome shotgun (WGS) entry which is preliminary data.</text>
</comment>
<dbReference type="PROSITE" id="PS50405">
    <property type="entry name" value="GST_CTER"/>
    <property type="match status" value="1"/>
</dbReference>
<evidence type="ECO:0000256" key="5">
    <source>
        <dbReference type="SAM" id="MobiDB-lite"/>
    </source>
</evidence>
<dbReference type="OrthoDB" id="249703at2759"/>
<organism evidence="9 10">
    <name type="scientific">Penicillium angulare</name>
    <dbReference type="NCBI Taxonomy" id="116970"/>
    <lineage>
        <taxon>Eukaryota</taxon>
        <taxon>Fungi</taxon>
        <taxon>Dikarya</taxon>
        <taxon>Ascomycota</taxon>
        <taxon>Pezizomycotina</taxon>
        <taxon>Eurotiomycetes</taxon>
        <taxon>Eurotiomycetidae</taxon>
        <taxon>Eurotiales</taxon>
        <taxon>Aspergillaceae</taxon>
        <taxon>Penicillium</taxon>
    </lineage>
</organism>
<evidence type="ECO:0000256" key="2">
    <source>
        <dbReference type="ARBA" id="ARBA00022768"/>
    </source>
</evidence>
<dbReference type="Gene3D" id="3.30.70.1010">
    <property type="entry name" value="Translation elongation factor EF1B, gamma chain, conserved domain"/>
    <property type="match status" value="1"/>
</dbReference>
<dbReference type="InterPro" id="IPR036433">
    <property type="entry name" value="EF1B_G_C_sf"/>
</dbReference>
<evidence type="ECO:0000259" key="7">
    <source>
        <dbReference type="PROSITE" id="PS50404"/>
    </source>
</evidence>
<dbReference type="SUPFAM" id="SSF89942">
    <property type="entry name" value="eEF1-gamma domain"/>
    <property type="match status" value="1"/>
</dbReference>
<dbReference type="FunFam" id="3.30.70.1010:FF:000001">
    <property type="entry name" value="Elongation factor 1-gamma 1"/>
    <property type="match status" value="1"/>
</dbReference>
<accession>A0A9W9FWE4</accession>
<dbReference type="InterPro" id="IPR010987">
    <property type="entry name" value="Glutathione-S-Trfase_C-like"/>
</dbReference>
<dbReference type="InterPro" id="IPR004045">
    <property type="entry name" value="Glutathione_S-Trfase_N"/>
</dbReference>
<evidence type="ECO:0000259" key="6">
    <source>
        <dbReference type="PROSITE" id="PS50040"/>
    </source>
</evidence>
<evidence type="ECO:0000313" key="10">
    <source>
        <dbReference type="Proteomes" id="UP001149165"/>
    </source>
</evidence>
<dbReference type="EMBL" id="JAPQKH010000003">
    <property type="protein sequence ID" value="KAJ5107659.1"/>
    <property type="molecule type" value="Genomic_DNA"/>
</dbReference>
<dbReference type="PROSITE" id="PS50040">
    <property type="entry name" value="EF1G_C"/>
    <property type="match status" value="1"/>
</dbReference>
<evidence type="ECO:0000256" key="1">
    <source>
        <dbReference type="ARBA" id="ARBA00007409"/>
    </source>
</evidence>
<dbReference type="InterPro" id="IPR004046">
    <property type="entry name" value="GST_C"/>
</dbReference>
<dbReference type="SFLD" id="SFLDG00358">
    <property type="entry name" value="Main_(cytGST)"/>
    <property type="match status" value="1"/>
</dbReference>
<dbReference type="Pfam" id="PF00647">
    <property type="entry name" value="EF1G"/>
    <property type="match status" value="1"/>
</dbReference>
<dbReference type="CDD" id="cd03044">
    <property type="entry name" value="GST_N_EF1Bgamma"/>
    <property type="match status" value="1"/>
</dbReference>
<proteinExistence type="inferred from homology"/>
<reference evidence="9" key="2">
    <citation type="journal article" date="2023" name="IMA Fungus">
        <title>Comparative genomic study of the Penicillium genus elucidates a diverse pangenome and 15 lateral gene transfer events.</title>
        <authorList>
            <person name="Petersen C."/>
            <person name="Sorensen T."/>
            <person name="Nielsen M.R."/>
            <person name="Sondergaard T.E."/>
            <person name="Sorensen J.L."/>
            <person name="Fitzpatrick D.A."/>
            <person name="Frisvad J.C."/>
            <person name="Nielsen K.L."/>
        </authorList>
    </citation>
    <scope>NUCLEOTIDE SEQUENCE</scope>
    <source>
        <strain evidence="9">IBT 30069</strain>
    </source>
</reference>
<dbReference type="PROSITE" id="PS50404">
    <property type="entry name" value="GST_NTER"/>
    <property type="match status" value="1"/>
</dbReference>
<dbReference type="SUPFAM" id="SSF47616">
    <property type="entry name" value="GST C-terminal domain-like"/>
    <property type="match status" value="1"/>
</dbReference>
<feature type="domain" description="GST C-terminal" evidence="8">
    <location>
        <begin position="89"/>
        <end position="228"/>
    </location>
</feature>
<dbReference type="AlphaFoldDB" id="A0A9W9FWE4"/>
<dbReference type="Gene3D" id="1.20.1050.10">
    <property type="match status" value="1"/>
</dbReference>
<feature type="domain" description="EF-1-gamma C-terminal" evidence="6">
    <location>
        <begin position="244"/>
        <end position="405"/>
    </location>
</feature>
<name>A0A9W9FWE4_9EURO</name>
<dbReference type="SUPFAM" id="SSF52833">
    <property type="entry name" value="Thioredoxin-like"/>
    <property type="match status" value="1"/>
</dbReference>
<dbReference type="GO" id="GO:0005737">
    <property type="term" value="C:cytoplasm"/>
    <property type="evidence" value="ECO:0007669"/>
    <property type="project" value="TreeGrafter"/>
</dbReference>
<dbReference type="GO" id="GO:0003746">
    <property type="term" value="F:translation elongation factor activity"/>
    <property type="evidence" value="ECO:0007669"/>
    <property type="project" value="UniProtKB-UniRule"/>
</dbReference>
<keyword evidence="2 4" id="KW-0251">Elongation factor</keyword>
<dbReference type="FunFam" id="3.40.30.10:FF:000142">
    <property type="entry name" value="Elongation factor 1 gamma"/>
    <property type="match status" value="1"/>
</dbReference>
<evidence type="ECO:0000313" key="9">
    <source>
        <dbReference type="EMBL" id="KAJ5107659.1"/>
    </source>
</evidence>
<dbReference type="InterPro" id="IPR040079">
    <property type="entry name" value="Glutathione_S-Trfase"/>
</dbReference>
<dbReference type="InterPro" id="IPR036249">
    <property type="entry name" value="Thioredoxin-like_sf"/>
</dbReference>
<feature type="region of interest" description="Disordered" evidence="5">
    <location>
        <begin position="220"/>
        <end position="249"/>
    </location>
</feature>
<reference evidence="9" key="1">
    <citation type="submission" date="2022-11" db="EMBL/GenBank/DDBJ databases">
        <authorList>
            <person name="Petersen C."/>
        </authorList>
    </citation>
    <scope>NUCLEOTIDE SEQUENCE</scope>
    <source>
        <strain evidence="9">IBT 30069</strain>
    </source>
</reference>
<dbReference type="Pfam" id="PF02798">
    <property type="entry name" value="GST_N"/>
    <property type="match status" value="1"/>
</dbReference>